<dbReference type="GO" id="GO:0061133">
    <property type="term" value="F:endopeptidase activator activity"/>
    <property type="evidence" value="ECO:0007669"/>
    <property type="project" value="TreeGrafter"/>
</dbReference>
<proteinExistence type="inferred from homology"/>
<feature type="domain" description="DEUBAD" evidence="8">
    <location>
        <begin position="331"/>
        <end position="443"/>
    </location>
</feature>
<dbReference type="CDD" id="cd13314">
    <property type="entry name" value="PH_Rpn13"/>
    <property type="match status" value="1"/>
</dbReference>
<evidence type="ECO:0000259" key="9">
    <source>
        <dbReference type="PROSITE" id="PS51917"/>
    </source>
</evidence>
<accession>A0A817QNZ6</accession>
<evidence type="ECO:0000256" key="6">
    <source>
        <dbReference type="ARBA" id="ARBA00023242"/>
    </source>
</evidence>
<evidence type="ECO:0000256" key="7">
    <source>
        <dbReference type="SAM" id="MobiDB-lite"/>
    </source>
</evidence>
<gene>
    <name evidence="11" type="ORF">HFQ381_LOCUS5485</name>
    <name evidence="10" type="ORF">LUA448_LOCUS2730</name>
</gene>
<dbReference type="AlphaFoldDB" id="A0A817QNZ6"/>
<comment type="subcellular location">
    <subcellularLocation>
        <location evidence="2">Cytoplasm</location>
    </subcellularLocation>
    <subcellularLocation>
        <location evidence="1">Nucleus</location>
    </subcellularLocation>
</comment>
<dbReference type="InterPro" id="IPR006773">
    <property type="entry name" value="Rpn13/ADRM1"/>
</dbReference>
<dbReference type="Gene3D" id="1.10.2020.20">
    <property type="match status" value="1"/>
</dbReference>
<comment type="caution">
    <text evidence="10">The sequence shown here is derived from an EMBL/GenBank/DDBJ whole genome shotgun (WGS) entry which is preliminary data.</text>
</comment>
<dbReference type="InterPro" id="IPR032368">
    <property type="entry name" value="RPN13_DEUBAD"/>
</dbReference>
<evidence type="ECO:0000256" key="4">
    <source>
        <dbReference type="ARBA" id="ARBA00022490"/>
    </source>
</evidence>
<dbReference type="EMBL" id="CAJOBO010000231">
    <property type="protein sequence ID" value="CAF4169170.1"/>
    <property type="molecule type" value="Genomic_DNA"/>
</dbReference>
<feature type="compositionally biased region" description="Basic and acidic residues" evidence="7">
    <location>
        <begin position="435"/>
        <end position="450"/>
    </location>
</feature>
<evidence type="ECO:0008006" key="13">
    <source>
        <dbReference type="Google" id="ProtNLM"/>
    </source>
</evidence>
<protein>
    <recommendedName>
        <fullName evidence="13">Proteasomal ubiquitin receptor ADRM1</fullName>
    </recommendedName>
</protein>
<keyword evidence="6" id="KW-0539">Nucleus</keyword>
<dbReference type="GO" id="GO:0008541">
    <property type="term" value="C:proteasome regulatory particle, lid subcomplex"/>
    <property type="evidence" value="ECO:0007669"/>
    <property type="project" value="TreeGrafter"/>
</dbReference>
<dbReference type="FunFam" id="1.10.2020.20:FF:000001">
    <property type="entry name" value="Proteasomal ubiquitin receptor ADRM1"/>
    <property type="match status" value="1"/>
</dbReference>
<evidence type="ECO:0000313" key="12">
    <source>
        <dbReference type="Proteomes" id="UP000663833"/>
    </source>
</evidence>
<dbReference type="Proteomes" id="UP000663833">
    <property type="component" value="Unassembled WGS sequence"/>
</dbReference>
<evidence type="ECO:0000256" key="1">
    <source>
        <dbReference type="ARBA" id="ARBA00004123"/>
    </source>
</evidence>
<evidence type="ECO:0000256" key="2">
    <source>
        <dbReference type="ARBA" id="ARBA00004496"/>
    </source>
</evidence>
<dbReference type="EMBL" id="CAJNYD010000074">
    <property type="protein sequence ID" value="CAF3210310.1"/>
    <property type="molecule type" value="Genomic_DNA"/>
</dbReference>
<evidence type="ECO:0000259" key="8">
    <source>
        <dbReference type="PROSITE" id="PS51916"/>
    </source>
</evidence>
<dbReference type="GO" id="GO:0070628">
    <property type="term" value="F:proteasome binding"/>
    <property type="evidence" value="ECO:0007669"/>
    <property type="project" value="TreeGrafter"/>
</dbReference>
<reference evidence="10" key="1">
    <citation type="submission" date="2021-02" db="EMBL/GenBank/DDBJ databases">
        <authorList>
            <person name="Nowell W R."/>
        </authorList>
    </citation>
    <scope>NUCLEOTIDE SEQUENCE</scope>
</reference>
<dbReference type="InterPro" id="IPR044867">
    <property type="entry name" value="DEUBAD_dom"/>
</dbReference>
<feature type="domain" description="Pru" evidence="9">
    <location>
        <begin position="11"/>
        <end position="124"/>
    </location>
</feature>
<dbReference type="PROSITE" id="PS51916">
    <property type="entry name" value="DEUBAD"/>
    <property type="match status" value="1"/>
</dbReference>
<dbReference type="GO" id="GO:0005634">
    <property type="term" value="C:nucleus"/>
    <property type="evidence" value="ECO:0007669"/>
    <property type="project" value="UniProtKB-SubCell"/>
</dbReference>
<dbReference type="InterPro" id="IPR044868">
    <property type="entry name" value="Rpn13/ADRM1_Pru"/>
</dbReference>
<keyword evidence="5" id="KW-0647">Proteasome</keyword>
<feature type="region of interest" description="Disordered" evidence="7">
    <location>
        <begin position="189"/>
        <end position="290"/>
    </location>
</feature>
<evidence type="ECO:0000256" key="3">
    <source>
        <dbReference type="ARBA" id="ARBA00009216"/>
    </source>
</evidence>
<feature type="compositionally biased region" description="Low complexity" evidence="7">
    <location>
        <begin position="231"/>
        <end position="290"/>
    </location>
</feature>
<feature type="compositionally biased region" description="Polar residues" evidence="7">
    <location>
        <begin position="207"/>
        <end position="230"/>
    </location>
</feature>
<evidence type="ECO:0000313" key="10">
    <source>
        <dbReference type="EMBL" id="CAF3210310.1"/>
    </source>
</evidence>
<comment type="similarity">
    <text evidence="3">Belongs to the ADRM1 family.</text>
</comment>
<feature type="region of interest" description="Disordered" evidence="7">
    <location>
        <begin position="125"/>
        <end position="161"/>
    </location>
</feature>
<dbReference type="Gene3D" id="2.30.29.70">
    <property type="entry name" value="Proteasomal ubiquitin receptor Rpn13/ADRM1"/>
    <property type="match status" value="1"/>
</dbReference>
<dbReference type="PROSITE" id="PS51917">
    <property type="entry name" value="PRU"/>
    <property type="match status" value="1"/>
</dbReference>
<dbReference type="Pfam" id="PF16550">
    <property type="entry name" value="RPN13_C"/>
    <property type="match status" value="1"/>
</dbReference>
<dbReference type="FunFam" id="2.30.29.70:FF:000001">
    <property type="entry name" value="Proteasomal ubiquitin receptor ADRM1"/>
    <property type="match status" value="1"/>
</dbReference>
<dbReference type="InterPro" id="IPR038633">
    <property type="entry name" value="Rpn13/ADRM1_Pru_sf"/>
</dbReference>
<dbReference type="InterPro" id="IPR038108">
    <property type="entry name" value="RPN13_DEUBAD_sf"/>
</dbReference>
<feature type="region of interest" description="Disordered" evidence="7">
    <location>
        <begin position="435"/>
        <end position="457"/>
    </location>
</feature>
<evidence type="ECO:0000313" key="11">
    <source>
        <dbReference type="EMBL" id="CAF4169170.1"/>
    </source>
</evidence>
<dbReference type="PANTHER" id="PTHR12225">
    <property type="entry name" value="ADHESION REGULATING MOLECULE 1 110 KDA CELL MEMBRANE GLYCOPROTEIN"/>
    <property type="match status" value="1"/>
</dbReference>
<keyword evidence="4" id="KW-0963">Cytoplasm</keyword>
<dbReference type="PANTHER" id="PTHR12225:SF0">
    <property type="entry name" value="PROTEASOMAL UBIQUITIN RECEPTOR ADRM1"/>
    <property type="match status" value="1"/>
</dbReference>
<dbReference type="Pfam" id="PF04683">
    <property type="entry name" value="Rpn13_ADRM1_Pru"/>
    <property type="match status" value="1"/>
</dbReference>
<organism evidence="10 12">
    <name type="scientific">Rotaria socialis</name>
    <dbReference type="NCBI Taxonomy" id="392032"/>
    <lineage>
        <taxon>Eukaryota</taxon>
        <taxon>Metazoa</taxon>
        <taxon>Spiralia</taxon>
        <taxon>Gnathifera</taxon>
        <taxon>Rotifera</taxon>
        <taxon>Eurotatoria</taxon>
        <taxon>Bdelloidea</taxon>
        <taxon>Philodinida</taxon>
        <taxon>Philodinidae</taxon>
        <taxon>Rotaria</taxon>
    </lineage>
</organism>
<dbReference type="Proteomes" id="UP000663851">
    <property type="component" value="Unassembled WGS sequence"/>
</dbReference>
<evidence type="ECO:0000256" key="5">
    <source>
        <dbReference type="ARBA" id="ARBA00022942"/>
    </source>
</evidence>
<name>A0A817QNZ6_9BILA</name>
<dbReference type="GO" id="GO:0005737">
    <property type="term" value="C:cytoplasm"/>
    <property type="evidence" value="ECO:0007669"/>
    <property type="project" value="UniProtKB-SubCell"/>
</dbReference>
<sequence length="457" mass="47900">MSLFGGAASQARSRNLVEFKAGKMNLRGTMVHPDKRKGLVYLYQGNDMLMHFCWKERSNNTPEDDLVIFPDEIEFKKVTQNTTGRVFILKWRSNARKLFFWMQESQDDKDEEWCKKINDLLNHPPTPGFGDDSSGASGLGGGAHPLQSLMDRMTGSGGAGGIDPNDLSNVLRGMNPSDLASLLSSVGSGGGASGLMQGSHRGRVLPGSSNQHATSVLDAFSQQTPDSRPNTAPAGTRTSAATAAAAAATATGGTTSTSSNRPSGSSSKPRNAGTSSSPSTAPTAAPAAPKIAATTGSAGASKSGAIQLSALSNILANLSDRSTTQEATGAAPANKPAIDLYDIMTTENLIPILSNKDVQESLRAHLPEGSTITGSEKELRDSIQSPQFRQAVGTFSVALQTGQLGPVLAQFGLPDEAITAANEGDIQAFAQAMEKHFKKSNEGTEEKKPTDNTMDTS</sequence>